<evidence type="ECO:0000313" key="4">
    <source>
        <dbReference type="EMBL" id="NKY00089.1"/>
    </source>
</evidence>
<evidence type="ECO:0000256" key="2">
    <source>
        <dbReference type="SAM" id="MobiDB-lite"/>
    </source>
</evidence>
<dbReference type="SUPFAM" id="SSF51971">
    <property type="entry name" value="Nucleotide-binding domain"/>
    <property type="match status" value="1"/>
</dbReference>
<keyword evidence="1" id="KW-0560">Oxidoreductase</keyword>
<dbReference type="GO" id="GO:0016491">
    <property type="term" value="F:oxidoreductase activity"/>
    <property type="evidence" value="ECO:0007669"/>
    <property type="project" value="UniProtKB-KW"/>
</dbReference>
<dbReference type="PANTHER" id="PTHR42949">
    <property type="entry name" value="ANAEROBIC GLYCEROL-3-PHOSPHATE DEHYDROGENASE SUBUNIT B"/>
    <property type="match status" value="1"/>
</dbReference>
<organism evidence="4 5">
    <name type="scientific">Gordonia polyisoprenivorans</name>
    <dbReference type="NCBI Taxonomy" id="84595"/>
    <lineage>
        <taxon>Bacteria</taxon>
        <taxon>Bacillati</taxon>
        <taxon>Actinomycetota</taxon>
        <taxon>Actinomycetes</taxon>
        <taxon>Mycobacteriales</taxon>
        <taxon>Gordoniaceae</taxon>
        <taxon>Gordonia</taxon>
    </lineage>
</organism>
<evidence type="ECO:0000256" key="1">
    <source>
        <dbReference type="ARBA" id="ARBA00023002"/>
    </source>
</evidence>
<accession>A0A846WGH1</accession>
<comment type="caution">
    <text evidence="4">The sequence shown here is derived from an EMBL/GenBank/DDBJ whole genome shotgun (WGS) entry which is preliminary data.</text>
</comment>
<evidence type="ECO:0000259" key="3">
    <source>
        <dbReference type="Pfam" id="PF01266"/>
    </source>
</evidence>
<gene>
    <name evidence="4" type="ORF">HGA05_00655</name>
</gene>
<feature type="domain" description="FAD dependent oxidoreductase" evidence="3">
    <location>
        <begin position="3"/>
        <end position="105"/>
    </location>
</feature>
<dbReference type="PANTHER" id="PTHR42949:SF3">
    <property type="entry name" value="ANAEROBIC GLYCEROL-3-PHOSPHATE DEHYDROGENASE SUBUNIT B"/>
    <property type="match status" value="1"/>
</dbReference>
<protein>
    <submittedName>
        <fullName evidence="4">FAD-dependent oxidoreductase</fullName>
    </submittedName>
</protein>
<dbReference type="InterPro" id="IPR041854">
    <property type="entry name" value="BFD-like_2Fe2S-bd_dom_sf"/>
</dbReference>
<dbReference type="EMBL" id="JAAXPC010000001">
    <property type="protein sequence ID" value="NKY00089.1"/>
    <property type="molecule type" value="Genomic_DNA"/>
</dbReference>
<reference evidence="4 5" key="1">
    <citation type="submission" date="2020-04" db="EMBL/GenBank/DDBJ databases">
        <title>MicrobeNet Type strains.</title>
        <authorList>
            <person name="Nicholson A.C."/>
        </authorList>
    </citation>
    <scope>NUCLEOTIDE SEQUENCE [LARGE SCALE GENOMIC DNA]</scope>
    <source>
        <strain evidence="4 5">ATCC BAA-14</strain>
    </source>
</reference>
<dbReference type="Gene3D" id="1.10.10.1100">
    <property type="entry name" value="BFD-like [2Fe-2S]-binding domain"/>
    <property type="match status" value="1"/>
</dbReference>
<feature type="region of interest" description="Disordered" evidence="2">
    <location>
        <begin position="159"/>
        <end position="191"/>
    </location>
</feature>
<dbReference type="AlphaFoldDB" id="A0A846WGH1"/>
<dbReference type="Gene3D" id="3.50.50.60">
    <property type="entry name" value="FAD/NAD(P)-binding domain"/>
    <property type="match status" value="1"/>
</dbReference>
<proteinExistence type="predicted"/>
<evidence type="ECO:0000313" key="5">
    <source>
        <dbReference type="Proteomes" id="UP000563898"/>
    </source>
</evidence>
<dbReference type="Pfam" id="PF01266">
    <property type="entry name" value="DAO"/>
    <property type="match status" value="1"/>
</dbReference>
<dbReference type="InterPro" id="IPR051691">
    <property type="entry name" value="Metab_Enz_Cyan_OpOx_G3PDH"/>
</dbReference>
<name>A0A846WGH1_9ACTN</name>
<dbReference type="Proteomes" id="UP000563898">
    <property type="component" value="Unassembled WGS sequence"/>
</dbReference>
<sequence length="191" mass="19779">MKAVIVGAGIIGCALTRELARRGLGVEVIDRGAPGAGTTAHGVGNVLVSDKGTGTGTTVPDAMTIHHRRDMSRARLTAQHFSTRLTTAHSIPDGWQTWLEDTTVVCRCEATTLGQLRGTHSAEASARATRLNTRAGLGPCQARFCGANVDAICGERAADRAGASGPPAATPQNRAIAQPIRLGELAGHDGR</sequence>
<dbReference type="InterPro" id="IPR006076">
    <property type="entry name" value="FAD-dep_OxRdtase"/>
</dbReference>
<dbReference type="InterPro" id="IPR036188">
    <property type="entry name" value="FAD/NAD-bd_sf"/>
</dbReference>
<dbReference type="RefSeq" id="WP_006372433.1">
    <property type="nucleotide sequence ID" value="NZ_CP073075.1"/>
</dbReference>